<dbReference type="Gene3D" id="3.40.50.300">
    <property type="entry name" value="P-loop containing nucleotide triphosphate hydrolases"/>
    <property type="match status" value="1"/>
</dbReference>
<dbReference type="AlphaFoldDB" id="A0A6F8ZE33"/>
<evidence type="ECO:0000256" key="13">
    <source>
        <dbReference type="ARBA" id="ARBA00030866"/>
    </source>
</evidence>
<dbReference type="GO" id="GO:0015031">
    <property type="term" value="P:protein transport"/>
    <property type="evidence" value="ECO:0007669"/>
    <property type="project" value="UniProtKB-KW"/>
</dbReference>
<evidence type="ECO:0000256" key="14">
    <source>
        <dbReference type="SAM" id="MobiDB-lite"/>
    </source>
</evidence>
<feature type="domain" description="AAA+ ATPase" evidence="15">
    <location>
        <begin position="172"/>
        <end position="336"/>
    </location>
</feature>
<feature type="compositionally biased region" description="Pro residues" evidence="14">
    <location>
        <begin position="71"/>
        <end position="86"/>
    </location>
</feature>
<dbReference type="InterPro" id="IPR000897">
    <property type="entry name" value="SRP54_GTPase_dom"/>
</dbReference>
<keyword evidence="8" id="KW-0653">Protein transport</keyword>
<dbReference type="SMART" id="SM00962">
    <property type="entry name" value="SRP54"/>
    <property type="match status" value="1"/>
</dbReference>
<comment type="similarity">
    <text evidence="2">Belongs to the GTP-binding SRP family.</text>
</comment>
<evidence type="ECO:0000256" key="5">
    <source>
        <dbReference type="ARBA" id="ARBA00022475"/>
    </source>
</evidence>
<accession>A0A6F8ZE33</accession>
<name>A0A6F8ZE33_9FIRM</name>
<dbReference type="InterPro" id="IPR027417">
    <property type="entry name" value="P-loop_NTPase"/>
</dbReference>
<proteinExistence type="inferred from homology"/>
<feature type="region of interest" description="Disordered" evidence="14">
    <location>
        <begin position="60"/>
        <end position="86"/>
    </location>
</feature>
<evidence type="ECO:0000256" key="4">
    <source>
        <dbReference type="ARBA" id="ARBA00022448"/>
    </source>
</evidence>
<keyword evidence="9" id="KW-0342">GTP-binding</keyword>
<feature type="domain" description="SRP54-type proteins GTP-binding" evidence="16">
    <location>
        <begin position="173"/>
        <end position="363"/>
    </location>
</feature>
<evidence type="ECO:0000313" key="18">
    <source>
        <dbReference type="Proteomes" id="UP000503399"/>
    </source>
</evidence>
<gene>
    <name evidence="17" type="ORF">R50_0521</name>
</gene>
<evidence type="ECO:0000256" key="11">
    <source>
        <dbReference type="ARBA" id="ARBA00023225"/>
    </source>
</evidence>
<keyword evidence="17" id="KW-0282">Flagellum</keyword>
<dbReference type="Pfam" id="PF00448">
    <property type="entry name" value="SRP54"/>
    <property type="match status" value="1"/>
</dbReference>
<comment type="function">
    <text evidence="12">Necessary for flagellar biosynthesis. May be involved in translocation of the flagellum.</text>
</comment>
<dbReference type="GO" id="GO:0003924">
    <property type="term" value="F:GTPase activity"/>
    <property type="evidence" value="ECO:0007669"/>
    <property type="project" value="InterPro"/>
</dbReference>
<dbReference type="InterPro" id="IPR047040">
    <property type="entry name" value="FlhF__GTPase_dom"/>
</dbReference>
<evidence type="ECO:0000256" key="8">
    <source>
        <dbReference type="ARBA" id="ARBA00022927"/>
    </source>
</evidence>
<evidence type="ECO:0000313" key="17">
    <source>
        <dbReference type="EMBL" id="CAB1128027.1"/>
    </source>
</evidence>
<evidence type="ECO:0000259" key="16">
    <source>
        <dbReference type="SMART" id="SM00962"/>
    </source>
</evidence>
<dbReference type="GO" id="GO:0006614">
    <property type="term" value="P:SRP-dependent cotranslational protein targeting to membrane"/>
    <property type="evidence" value="ECO:0007669"/>
    <property type="project" value="InterPro"/>
</dbReference>
<dbReference type="CDD" id="cd17873">
    <property type="entry name" value="FlhF"/>
    <property type="match status" value="1"/>
</dbReference>
<keyword evidence="4" id="KW-0813">Transport</keyword>
<keyword evidence="7" id="KW-1005">Bacterial flagellum biogenesis</keyword>
<dbReference type="KEGG" id="hfv:R50_0521"/>
<sequence>MIVKRFVGRDAREALALAKLELGEDAIVISSGTARQTWWRFWETGYQVLVAVDDQRPPAPAEAAATAAPVVSPPAPAGPPPPAEAPPLPWDEMLRLLRGLDGRLAGLEGQPRGARGEGYRLLRARGLEEDWARTLAAVLPEDRELAPGVVRRQLEQELARRLGPPQLLPAQGPVVAVFVGPTGAGKTTTIAKLAAYFRLTQQKEVLLVTADTFRAGATEQLKTFGSLLAVPVEVVMRPQELAARLAQGVPEVVLVDTAGHSPRHAMHMAETRAWLEAARPTHLLLTVPATMRSEEVVAAGRAFTGGRPAAVVLTKVDEAASLGAALGGVLELGWPLAYLTDGQQVPEDIEAALADTVAGRLFAEEGESRHDG</sequence>
<keyword evidence="17" id="KW-0966">Cell projection</keyword>
<evidence type="ECO:0000256" key="6">
    <source>
        <dbReference type="ARBA" id="ARBA00022741"/>
    </source>
</evidence>
<evidence type="ECO:0000256" key="9">
    <source>
        <dbReference type="ARBA" id="ARBA00023134"/>
    </source>
</evidence>
<evidence type="ECO:0000256" key="1">
    <source>
        <dbReference type="ARBA" id="ARBA00004413"/>
    </source>
</evidence>
<keyword evidence="10" id="KW-0472">Membrane</keyword>
<comment type="subcellular location">
    <subcellularLocation>
        <location evidence="1">Cell membrane</location>
        <topology evidence="1">Peripheral membrane protein</topology>
        <orientation evidence="1">Cytoplasmic side</orientation>
    </subcellularLocation>
</comment>
<keyword evidence="17" id="KW-0969">Cilium</keyword>
<dbReference type="SUPFAM" id="SSF52540">
    <property type="entry name" value="P-loop containing nucleoside triphosphate hydrolases"/>
    <property type="match status" value="1"/>
</dbReference>
<dbReference type="GO" id="GO:0005886">
    <property type="term" value="C:plasma membrane"/>
    <property type="evidence" value="ECO:0007669"/>
    <property type="project" value="UniProtKB-SubCell"/>
</dbReference>
<dbReference type="Proteomes" id="UP000503399">
    <property type="component" value="Chromosome"/>
</dbReference>
<evidence type="ECO:0000256" key="2">
    <source>
        <dbReference type="ARBA" id="ARBA00008531"/>
    </source>
</evidence>
<dbReference type="Gene3D" id="1.20.120.1380">
    <property type="entry name" value="Flagellar FlhF biosynthesis protein, N domain"/>
    <property type="match status" value="1"/>
</dbReference>
<protein>
    <recommendedName>
        <fullName evidence="3">Flagellar biosynthesis protein FlhF</fullName>
    </recommendedName>
    <alternativeName>
        <fullName evidence="13">Flagella-associated GTP-binding protein</fullName>
    </alternativeName>
</protein>
<evidence type="ECO:0000256" key="7">
    <source>
        <dbReference type="ARBA" id="ARBA00022795"/>
    </source>
</evidence>
<dbReference type="PANTHER" id="PTHR43134:SF3">
    <property type="entry name" value="FLAGELLAR BIOSYNTHESIS PROTEIN FLHF"/>
    <property type="match status" value="1"/>
</dbReference>
<keyword evidence="6" id="KW-0547">Nucleotide-binding</keyword>
<evidence type="ECO:0000256" key="3">
    <source>
        <dbReference type="ARBA" id="ARBA00014919"/>
    </source>
</evidence>
<dbReference type="GO" id="GO:0005047">
    <property type="term" value="F:signal recognition particle binding"/>
    <property type="evidence" value="ECO:0007669"/>
    <property type="project" value="TreeGrafter"/>
</dbReference>
<dbReference type="GO" id="GO:0005525">
    <property type="term" value="F:GTP binding"/>
    <property type="evidence" value="ECO:0007669"/>
    <property type="project" value="UniProtKB-KW"/>
</dbReference>
<evidence type="ECO:0000256" key="10">
    <source>
        <dbReference type="ARBA" id="ARBA00023136"/>
    </source>
</evidence>
<organism evidence="17 18">
    <name type="scientific">Candidatus Hydrogenisulfobacillus filiaventi</name>
    <dbReference type="NCBI Taxonomy" id="2707344"/>
    <lineage>
        <taxon>Bacteria</taxon>
        <taxon>Bacillati</taxon>
        <taxon>Bacillota</taxon>
        <taxon>Clostridia</taxon>
        <taxon>Eubacteriales</taxon>
        <taxon>Clostridiales Family XVII. Incertae Sedis</taxon>
        <taxon>Candidatus Hydrogenisulfobacillus</taxon>
    </lineage>
</organism>
<keyword evidence="11" id="KW-1006">Bacterial flagellum protein export</keyword>
<dbReference type="GO" id="GO:0044781">
    <property type="term" value="P:bacterial-type flagellum organization"/>
    <property type="evidence" value="ECO:0007669"/>
    <property type="project" value="UniProtKB-KW"/>
</dbReference>
<feature type="compositionally biased region" description="Low complexity" evidence="14">
    <location>
        <begin position="61"/>
        <end position="70"/>
    </location>
</feature>
<dbReference type="FunFam" id="3.40.50.300:FF:000695">
    <property type="entry name" value="Flagellar biosynthesis regulator FlhF"/>
    <property type="match status" value="1"/>
</dbReference>
<keyword evidence="18" id="KW-1185">Reference proteome</keyword>
<evidence type="ECO:0000259" key="15">
    <source>
        <dbReference type="SMART" id="SM00382"/>
    </source>
</evidence>
<evidence type="ECO:0000256" key="12">
    <source>
        <dbReference type="ARBA" id="ARBA00025337"/>
    </source>
</evidence>
<dbReference type="EMBL" id="LR778114">
    <property type="protein sequence ID" value="CAB1128027.1"/>
    <property type="molecule type" value="Genomic_DNA"/>
</dbReference>
<dbReference type="SMART" id="SM00382">
    <property type="entry name" value="AAA"/>
    <property type="match status" value="1"/>
</dbReference>
<keyword evidence="5" id="KW-1003">Cell membrane</keyword>
<reference evidence="17 18" key="1">
    <citation type="submission" date="2020-02" db="EMBL/GenBank/DDBJ databases">
        <authorList>
            <person name="Hogendoorn C."/>
        </authorList>
    </citation>
    <scope>NUCLEOTIDE SEQUENCE [LARGE SCALE GENOMIC DNA]</scope>
    <source>
        <strain evidence="17">R501</strain>
    </source>
</reference>
<dbReference type="InterPro" id="IPR003593">
    <property type="entry name" value="AAA+_ATPase"/>
</dbReference>
<dbReference type="PANTHER" id="PTHR43134">
    <property type="entry name" value="SIGNAL RECOGNITION PARTICLE RECEPTOR SUBUNIT ALPHA"/>
    <property type="match status" value="1"/>
</dbReference>